<keyword evidence="3" id="KW-1185">Reference proteome</keyword>
<gene>
    <name evidence="2" type="ORF">J2800_000649</name>
</gene>
<evidence type="ECO:0008006" key="4">
    <source>
        <dbReference type="Google" id="ProtNLM"/>
    </source>
</evidence>
<feature type="region of interest" description="Disordered" evidence="1">
    <location>
        <begin position="54"/>
        <end position="75"/>
    </location>
</feature>
<evidence type="ECO:0000313" key="3">
    <source>
        <dbReference type="Proteomes" id="UP001262754"/>
    </source>
</evidence>
<proteinExistence type="predicted"/>
<comment type="caution">
    <text evidence="2">The sequence shown here is derived from an EMBL/GenBank/DDBJ whole genome shotgun (WGS) entry which is preliminary data.</text>
</comment>
<name>A0ABU1MUQ6_9CAUL</name>
<dbReference type="RefSeq" id="WP_310029164.1">
    <property type="nucleotide sequence ID" value="NZ_JAVDRL010000002.1"/>
</dbReference>
<reference evidence="2 3" key="1">
    <citation type="submission" date="2023-07" db="EMBL/GenBank/DDBJ databases">
        <title>Sorghum-associated microbial communities from plants grown in Nebraska, USA.</title>
        <authorList>
            <person name="Schachtman D."/>
        </authorList>
    </citation>
    <scope>NUCLEOTIDE SEQUENCE [LARGE SCALE GENOMIC DNA]</scope>
    <source>
        <strain evidence="2 3">DS2154</strain>
    </source>
</reference>
<dbReference type="Proteomes" id="UP001262754">
    <property type="component" value="Unassembled WGS sequence"/>
</dbReference>
<sequence>MSAPLSPQVARLIGGETTVAGKIRALAAAGYPRAEIARILGKRYQHVRNVLEEPGKTKTAAQPEPEGLAEGDAGAFVHDRPKTYRLEVKNGTVTLPPEVLAALGVGPNGAIIADLGEDSFTLISTHEAIRQLQEWARPDVRPGVSMVDKLLAERRRDVEMEERESRDRRAWRPHDD</sequence>
<organism evidence="2 3">
    <name type="scientific">Caulobacter rhizosphaerae</name>
    <dbReference type="NCBI Taxonomy" id="2010972"/>
    <lineage>
        <taxon>Bacteria</taxon>
        <taxon>Pseudomonadati</taxon>
        <taxon>Pseudomonadota</taxon>
        <taxon>Alphaproteobacteria</taxon>
        <taxon>Caulobacterales</taxon>
        <taxon>Caulobacteraceae</taxon>
        <taxon>Caulobacter</taxon>
    </lineage>
</organism>
<evidence type="ECO:0000313" key="2">
    <source>
        <dbReference type="EMBL" id="MDR6529925.1"/>
    </source>
</evidence>
<dbReference type="EMBL" id="JAVDRL010000002">
    <property type="protein sequence ID" value="MDR6529925.1"/>
    <property type="molecule type" value="Genomic_DNA"/>
</dbReference>
<feature type="region of interest" description="Disordered" evidence="1">
    <location>
        <begin position="154"/>
        <end position="176"/>
    </location>
</feature>
<accession>A0ABU1MUQ6</accession>
<evidence type="ECO:0000256" key="1">
    <source>
        <dbReference type="SAM" id="MobiDB-lite"/>
    </source>
</evidence>
<protein>
    <recommendedName>
        <fullName evidence="4">SpoVT-AbrB domain-containing protein</fullName>
    </recommendedName>
</protein>